<feature type="region of interest" description="Disordered" evidence="1">
    <location>
        <begin position="111"/>
        <end position="132"/>
    </location>
</feature>
<organism evidence="2 3">
    <name type="scientific">Urochloa decumbens</name>
    <dbReference type="NCBI Taxonomy" id="240449"/>
    <lineage>
        <taxon>Eukaryota</taxon>
        <taxon>Viridiplantae</taxon>
        <taxon>Streptophyta</taxon>
        <taxon>Embryophyta</taxon>
        <taxon>Tracheophyta</taxon>
        <taxon>Spermatophyta</taxon>
        <taxon>Magnoliopsida</taxon>
        <taxon>Liliopsida</taxon>
        <taxon>Poales</taxon>
        <taxon>Poaceae</taxon>
        <taxon>PACMAD clade</taxon>
        <taxon>Panicoideae</taxon>
        <taxon>Panicodae</taxon>
        <taxon>Paniceae</taxon>
        <taxon>Melinidinae</taxon>
        <taxon>Urochloa</taxon>
    </lineage>
</organism>
<dbReference type="AlphaFoldDB" id="A0ABC9FP16"/>
<accession>A0ABC9FP16</accession>
<keyword evidence="3" id="KW-1185">Reference proteome</keyword>
<name>A0ABC9FP16_9POAL</name>
<dbReference type="InterPro" id="IPR012871">
    <property type="entry name" value="DUF1668_ORYSA"/>
</dbReference>
<proteinExistence type="predicted"/>
<sequence length="379" mass="42750">MIRRRFVNLVVDNYVTGERSLHRLDAAKHLFYPSTAKAEAAHDAKKNNNGVRTTPPEIGTLRRLPPPTMNIGTFPTSDRPWLLDDTFLLLSPRTSDGRILHTNSEKGFTHIYDANTGSKPPRPPYPPSNGEEEKERVYAISNYCNDHSFEVLDLSQNPHKWEPLPLPPCAKSNIRSFTVVDGGSTICVSTERKGTYCFDTRSLEWRKAGDWVLPFQGRAEYVPELGAWFSIIQSYNSARLCAYSDLSATAAMAAAHREPMLQHEWEYLELPYESEYIELKGRLRGIILHMSRYWTTSAVDIINLGGGRFCIATVISDDRRVSLEFESDTTTKAEFIVLSGVEVIRGGASDGEEEGGGLRMVKHKAKRYMFRGNKIQCVL</sequence>
<evidence type="ECO:0000256" key="1">
    <source>
        <dbReference type="SAM" id="MobiDB-lite"/>
    </source>
</evidence>
<dbReference type="Pfam" id="PF07893">
    <property type="entry name" value="DUF1668"/>
    <property type="match status" value="1"/>
</dbReference>
<dbReference type="PANTHER" id="PTHR33085:SF102">
    <property type="entry name" value="DUF1618 DOMAIN-CONTAINING PROTEIN"/>
    <property type="match status" value="1"/>
</dbReference>
<gene>
    <name evidence="2" type="ORF">URODEC1_LOCUS107196</name>
</gene>
<reference evidence="2" key="1">
    <citation type="submission" date="2024-10" db="EMBL/GenBank/DDBJ databases">
        <authorList>
            <person name="Ryan C."/>
        </authorList>
    </citation>
    <scope>NUCLEOTIDE SEQUENCE [LARGE SCALE GENOMIC DNA]</scope>
</reference>
<dbReference type="Proteomes" id="UP001497457">
    <property type="component" value="Chromosome 7b"/>
</dbReference>
<dbReference type="SUPFAM" id="SSF50965">
    <property type="entry name" value="Galactose oxidase, central domain"/>
    <property type="match status" value="1"/>
</dbReference>
<dbReference type="InterPro" id="IPR011043">
    <property type="entry name" value="Gal_Oxase/kelch_b-propeller"/>
</dbReference>
<evidence type="ECO:0000313" key="3">
    <source>
        <dbReference type="Proteomes" id="UP001497457"/>
    </source>
</evidence>
<dbReference type="PANTHER" id="PTHR33085">
    <property type="entry name" value="OS12G0113100 PROTEIN-RELATED"/>
    <property type="match status" value="1"/>
</dbReference>
<feature type="region of interest" description="Disordered" evidence="1">
    <location>
        <begin position="39"/>
        <end position="68"/>
    </location>
</feature>
<protein>
    <submittedName>
        <fullName evidence="2">Uncharacterized protein</fullName>
    </submittedName>
</protein>
<evidence type="ECO:0000313" key="2">
    <source>
        <dbReference type="EMBL" id="CAL5078575.1"/>
    </source>
</evidence>
<dbReference type="EMBL" id="OZ075117">
    <property type="protein sequence ID" value="CAL5078575.1"/>
    <property type="molecule type" value="Genomic_DNA"/>
</dbReference>